<protein>
    <submittedName>
        <fullName evidence="2">CsbD family protein</fullName>
    </submittedName>
</protein>
<evidence type="ECO:0000313" key="2">
    <source>
        <dbReference type="EMBL" id="MBG9985270.1"/>
    </source>
</evidence>
<gene>
    <name evidence="2" type="ORF">HZY91_00010</name>
</gene>
<dbReference type="RefSeq" id="WP_197113176.1">
    <property type="nucleotide sequence ID" value="NZ_JACBXQ010000001.1"/>
</dbReference>
<comment type="caution">
    <text evidence="2">The sequence shown here is derived from an EMBL/GenBank/DDBJ whole genome shotgun (WGS) entry which is preliminary data.</text>
</comment>
<dbReference type="SUPFAM" id="SSF69047">
    <property type="entry name" value="Hypothetical protein YjbJ"/>
    <property type="match status" value="1"/>
</dbReference>
<accession>A0ABS0LM76</accession>
<organism evidence="2 3">
    <name type="scientific">Facklamia lactis</name>
    <dbReference type="NCBI Taxonomy" id="2749967"/>
    <lineage>
        <taxon>Bacteria</taxon>
        <taxon>Bacillati</taxon>
        <taxon>Bacillota</taxon>
        <taxon>Bacilli</taxon>
        <taxon>Lactobacillales</taxon>
        <taxon>Aerococcaceae</taxon>
        <taxon>Facklamia</taxon>
    </lineage>
</organism>
<feature type="region of interest" description="Disordered" evidence="1">
    <location>
        <begin position="1"/>
        <end position="24"/>
    </location>
</feature>
<proteinExistence type="predicted"/>
<reference evidence="2 3" key="1">
    <citation type="submission" date="2020-07" db="EMBL/GenBank/DDBJ databases">
        <title>Facklamia lactis sp. nov., isolated from raw milk.</title>
        <authorList>
            <person name="Doll E.V."/>
            <person name="Huptas C."/>
            <person name="Staib L."/>
            <person name="Wenning M."/>
            <person name="Scherer S."/>
        </authorList>
    </citation>
    <scope>NUCLEOTIDE SEQUENCE [LARGE SCALE GENOMIC DNA]</scope>
    <source>
        <strain evidence="2 3">DSM 111018</strain>
    </source>
</reference>
<sequence length="54" mass="5773">MSQENIDNKLGQASGKLKEAAGKAENLKGKIEEVSTDLKDSIKGAIEGLKKDKD</sequence>
<name>A0ABS0LM76_9LACT</name>
<dbReference type="InterPro" id="IPR036629">
    <property type="entry name" value="YjbJ_sf"/>
</dbReference>
<keyword evidence="3" id="KW-1185">Reference proteome</keyword>
<dbReference type="EMBL" id="JACBXQ010000001">
    <property type="protein sequence ID" value="MBG9985270.1"/>
    <property type="molecule type" value="Genomic_DNA"/>
</dbReference>
<evidence type="ECO:0000313" key="3">
    <source>
        <dbReference type="Proteomes" id="UP000721415"/>
    </source>
</evidence>
<evidence type="ECO:0000256" key="1">
    <source>
        <dbReference type="SAM" id="MobiDB-lite"/>
    </source>
</evidence>
<dbReference type="Proteomes" id="UP000721415">
    <property type="component" value="Unassembled WGS sequence"/>
</dbReference>